<keyword evidence="2" id="KW-0808">Transferase</keyword>
<dbReference type="GO" id="GO:0016747">
    <property type="term" value="F:acyltransferase activity, transferring groups other than amino-acyl groups"/>
    <property type="evidence" value="ECO:0007669"/>
    <property type="project" value="InterPro"/>
</dbReference>
<dbReference type="RefSeq" id="WP_119313656.1">
    <property type="nucleotide sequence ID" value="NZ_QXDL01000009.1"/>
</dbReference>
<name>A0A399F576_9DEIN</name>
<keyword evidence="3" id="KW-1185">Reference proteome</keyword>
<dbReference type="SUPFAM" id="SSF55729">
    <property type="entry name" value="Acyl-CoA N-acyltransferases (Nat)"/>
    <property type="match status" value="1"/>
</dbReference>
<dbReference type="EMBL" id="QXDL01000009">
    <property type="protein sequence ID" value="RIH90429.1"/>
    <property type="molecule type" value="Genomic_DNA"/>
</dbReference>
<comment type="caution">
    <text evidence="2">The sequence shown here is derived from an EMBL/GenBank/DDBJ whole genome shotgun (WGS) entry which is preliminary data.</text>
</comment>
<dbReference type="InterPro" id="IPR000182">
    <property type="entry name" value="GNAT_dom"/>
</dbReference>
<gene>
    <name evidence="2" type="ORF">Mterra_00411</name>
</gene>
<protein>
    <submittedName>
        <fullName evidence="2">Acetyltransferase (GNAT) domain protein</fullName>
    </submittedName>
</protein>
<dbReference type="Proteomes" id="UP000265715">
    <property type="component" value="Unassembled WGS sequence"/>
</dbReference>
<proteinExistence type="predicted"/>
<reference evidence="2 3" key="1">
    <citation type="submission" date="2018-08" db="EMBL/GenBank/DDBJ databases">
        <title>Meiothermus terrae DSM 26712 genome sequencing project.</title>
        <authorList>
            <person name="Da Costa M.S."/>
            <person name="Albuquerque L."/>
            <person name="Raposo P."/>
            <person name="Froufe H.J.C."/>
            <person name="Barroso C.S."/>
            <person name="Egas C."/>
        </authorList>
    </citation>
    <scope>NUCLEOTIDE SEQUENCE [LARGE SCALE GENOMIC DNA]</scope>
    <source>
        <strain evidence="2 3">DSM 26712</strain>
    </source>
</reference>
<dbReference type="OrthoDB" id="9798081at2"/>
<organism evidence="2 3">
    <name type="scientific">Calidithermus terrae</name>
    <dbReference type="NCBI Taxonomy" id="1408545"/>
    <lineage>
        <taxon>Bacteria</taxon>
        <taxon>Thermotogati</taxon>
        <taxon>Deinococcota</taxon>
        <taxon>Deinococci</taxon>
        <taxon>Thermales</taxon>
        <taxon>Thermaceae</taxon>
        <taxon>Calidithermus</taxon>
    </lineage>
</organism>
<accession>A0A399F576</accession>
<dbReference type="PANTHER" id="PTHR43792:SF1">
    <property type="entry name" value="N-ACETYLTRANSFERASE DOMAIN-CONTAINING PROTEIN"/>
    <property type="match status" value="1"/>
</dbReference>
<evidence type="ECO:0000313" key="3">
    <source>
        <dbReference type="Proteomes" id="UP000265715"/>
    </source>
</evidence>
<evidence type="ECO:0000259" key="1">
    <source>
        <dbReference type="PROSITE" id="PS51186"/>
    </source>
</evidence>
<feature type="domain" description="N-acetyltransferase" evidence="1">
    <location>
        <begin position="9"/>
        <end position="171"/>
    </location>
</feature>
<dbReference type="AlphaFoldDB" id="A0A399F576"/>
<sequence>MIVLETRRLLLRRLEPRDAPALLAVFGDPEAMRFSDHGVRDLPWVEGWLAGCLESYRQRGFGPYAVVERESGEVVGYCGLTHHPDLGGRPEVALGYRLARSRWGRGYASEAVAALLAYAIHTLRLRRVVAQIDPHNPASVRVAEKAGMRYERDLLLEGYTHPDRLYVVTAPP</sequence>
<dbReference type="PANTHER" id="PTHR43792">
    <property type="entry name" value="GNAT FAMILY, PUTATIVE (AFU_ORTHOLOGUE AFUA_3G00765)-RELATED-RELATED"/>
    <property type="match status" value="1"/>
</dbReference>
<dbReference type="InterPro" id="IPR016181">
    <property type="entry name" value="Acyl_CoA_acyltransferase"/>
</dbReference>
<dbReference type="CDD" id="cd04301">
    <property type="entry name" value="NAT_SF"/>
    <property type="match status" value="1"/>
</dbReference>
<evidence type="ECO:0000313" key="2">
    <source>
        <dbReference type="EMBL" id="RIH90429.1"/>
    </source>
</evidence>
<dbReference type="PROSITE" id="PS51186">
    <property type="entry name" value="GNAT"/>
    <property type="match status" value="1"/>
</dbReference>
<dbReference type="InterPro" id="IPR051531">
    <property type="entry name" value="N-acetyltransferase"/>
</dbReference>
<dbReference type="Gene3D" id="3.40.630.30">
    <property type="match status" value="1"/>
</dbReference>
<dbReference type="Pfam" id="PF13302">
    <property type="entry name" value="Acetyltransf_3"/>
    <property type="match status" value="1"/>
</dbReference>